<evidence type="ECO:0000256" key="2">
    <source>
        <dbReference type="ARBA" id="ARBA00022643"/>
    </source>
</evidence>
<keyword evidence="5" id="KW-1185">Reference proteome</keyword>
<dbReference type="STRING" id="476652.DEAC_c15420"/>
<dbReference type="Gene3D" id="3.40.50.360">
    <property type="match status" value="1"/>
</dbReference>
<gene>
    <name evidence="4" type="ORF">DEAC_c15420</name>
</gene>
<evidence type="ECO:0000313" key="4">
    <source>
        <dbReference type="EMBL" id="KLU66874.1"/>
    </source>
</evidence>
<keyword evidence="2" id="KW-0288">FMN</keyword>
<dbReference type="InterPro" id="IPR029039">
    <property type="entry name" value="Flavoprotein-like_sf"/>
</dbReference>
<evidence type="ECO:0000259" key="3">
    <source>
        <dbReference type="Pfam" id="PF03358"/>
    </source>
</evidence>
<dbReference type="SUPFAM" id="SSF52218">
    <property type="entry name" value="Flavoproteins"/>
    <property type="match status" value="1"/>
</dbReference>
<dbReference type="GO" id="GO:0016491">
    <property type="term" value="F:oxidoreductase activity"/>
    <property type="evidence" value="ECO:0007669"/>
    <property type="project" value="InterPro"/>
</dbReference>
<accession>A0A0J1FTT1</accession>
<name>A0A0J1FTT1_9FIRM</name>
<protein>
    <submittedName>
        <fullName evidence="4">NADPH-dependent FMN reductase</fullName>
    </submittedName>
</protein>
<keyword evidence="1" id="KW-0285">Flavoprotein</keyword>
<evidence type="ECO:0000313" key="5">
    <source>
        <dbReference type="Proteomes" id="UP000036356"/>
    </source>
</evidence>
<organism evidence="4 5">
    <name type="scientific">Desulfosporosinus acididurans</name>
    <dbReference type="NCBI Taxonomy" id="476652"/>
    <lineage>
        <taxon>Bacteria</taxon>
        <taxon>Bacillati</taxon>
        <taxon>Bacillota</taxon>
        <taxon>Clostridia</taxon>
        <taxon>Eubacteriales</taxon>
        <taxon>Desulfitobacteriaceae</taxon>
        <taxon>Desulfosporosinus</taxon>
    </lineage>
</organism>
<dbReference type="Pfam" id="PF03358">
    <property type="entry name" value="FMN_red"/>
    <property type="match status" value="1"/>
</dbReference>
<proteinExistence type="predicted"/>
<comment type="caution">
    <text evidence="4">The sequence shown here is derived from an EMBL/GenBank/DDBJ whole genome shotgun (WGS) entry which is preliminary data.</text>
</comment>
<reference evidence="4 5" key="1">
    <citation type="submission" date="2015-06" db="EMBL/GenBank/DDBJ databases">
        <title>Draft genome of the moderately acidophilic sulfate reducer Candidatus Desulfosporosinus acididurans strain M1.</title>
        <authorList>
            <person name="Poehlein A."/>
            <person name="Petzsch P."/>
            <person name="Johnson B.D."/>
            <person name="Schloemann M."/>
            <person name="Daniel R."/>
            <person name="Muehling M."/>
        </authorList>
    </citation>
    <scope>NUCLEOTIDE SEQUENCE [LARGE SCALE GENOMIC DNA]</scope>
    <source>
        <strain evidence="4 5">M1</strain>
    </source>
</reference>
<evidence type="ECO:0000256" key="1">
    <source>
        <dbReference type="ARBA" id="ARBA00022630"/>
    </source>
</evidence>
<dbReference type="EMBL" id="LDZY01000004">
    <property type="protein sequence ID" value="KLU66874.1"/>
    <property type="molecule type" value="Genomic_DNA"/>
</dbReference>
<dbReference type="RefSeq" id="WP_047809389.1">
    <property type="nucleotide sequence ID" value="NZ_LDZY01000004.1"/>
</dbReference>
<dbReference type="InterPro" id="IPR005025">
    <property type="entry name" value="FMN_Rdtase-like_dom"/>
</dbReference>
<dbReference type="AlphaFoldDB" id="A0A0J1FTT1"/>
<dbReference type="Proteomes" id="UP000036356">
    <property type="component" value="Unassembled WGS sequence"/>
</dbReference>
<dbReference type="PANTHER" id="PTHR43278">
    <property type="entry name" value="NAD(P)H-DEPENDENT FMN-CONTAINING OXIDOREDUCTASE YWQN-RELATED"/>
    <property type="match status" value="1"/>
</dbReference>
<dbReference type="PATRIC" id="fig|476652.3.peg.1590"/>
<feature type="domain" description="NADPH-dependent FMN reductase-like" evidence="3">
    <location>
        <begin position="1"/>
        <end position="145"/>
    </location>
</feature>
<dbReference type="PANTHER" id="PTHR43278:SF1">
    <property type="entry name" value="IRON-SULFUR FLAVOPROTEIN MJ1083"/>
    <property type="match status" value="1"/>
</dbReference>
<dbReference type="InterPro" id="IPR051796">
    <property type="entry name" value="ISF_SsuE-like"/>
</dbReference>
<sequence>MNVIIFTSSPNQDGLTAACGNAAKEGVLEAGGNAKLVNLNRQKIGHCHACGSGWGPCRNDHECQVQDEFQALHASLAGFDAFVFVTPVYFGEMSESAKAFTDRLRRCEAFREKSYLEGKPIIEIAAAGGSGNGLTSCLTSLERLFLAVKAEKFDLIGVTQKNKSYKLETIKAAAKEMVSSYKCK</sequence>